<dbReference type="EMBL" id="CP002455">
    <property type="protein sequence ID" value="ADX67186.1"/>
    <property type="molecule type" value="Genomic_DNA"/>
</dbReference>
<dbReference type="SMART" id="SM00849">
    <property type="entry name" value="Lactamase_B"/>
    <property type="match status" value="1"/>
</dbReference>
<dbReference type="FunFam" id="3.60.15.10:FF:000030">
    <property type="entry name" value="Metallo-beta-lactamase family protein"/>
    <property type="match status" value="1"/>
</dbReference>
<dbReference type="InterPro" id="IPR036866">
    <property type="entry name" value="RibonucZ/Hydroxyglut_hydro"/>
</dbReference>
<evidence type="ECO:0000313" key="4">
    <source>
        <dbReference type="Proteomes" id="UP000008641"/>
    </source>
</evidence>
<dbReference type="KEGG" id="wvi:Weevi_0467"/>
<dbReference type="Proteomes" id="UP000008641">
    <property type="component" value="Chromosome"/>
</dbReference>
<dbReference type="CDD" id="cd07724">
    <property type="entry name" value="POD-like_MBL-fold"/>
    <property type="match status" value="1"/>
</dbReference>
<dbReference type="eggNOG" id="COG0491">
    <property type="taxonomic scope" value="Bacteria"/>
</dbReference>
<dbReference type="HOGENOM" id="CLU_030571_7_3_10"/>
<keyword evidence="1" id="KW-0479">Metal-binding</keyword>
<dbReference type="AlphaFoldDB" id="F0NYY4"/>
<protein>
    <submittedName>
        <fullName evidence="3">Beta-lactamase domain protein</fullName>
    </submittedName>
</protein>
<dbReference type="STRING" id="865938.Weevi_0467"/>
<dbReference type="GO" id="GO:0046872">
    <property type="term" value="F:metal ion binding"/>
    <property type="evidence" value="ECO:0007669"/>
    <property type="project" value="UniProtKB-KW"/>
</dbReference>
<dbReference type="PANTHER" id="PTHR43084:SF1">
    <property type="entry name" value="PERSULFIDE DIOXYGENASE ETHE1, MITOCHONDRIAL"/>
    <property type="match status" value="1"/>
</dbReference>
<organism evidence="3 4">
    <name type="scientific">Weeksella virosa (strain ATCC 43766 / DSM 16922 / JCM 21250 / CCUG 30538 / CDC 9751 / IAM 14551 / NBRC 16016 / NCTC 11634 / CL345/78)</name>
    <dbReference type="NCBI Taxonomy" id="865938"/>
    <lineage>
        <taxon>Bacteria</taxon>
        <taxon>Pseudomonadati</taxon>
        <taxon>Bacteroidota</taxon>
        <taxon>Flavobacteriia</taxon>
        <taxon>Flavobacteriales</taxon>
        <taxon>Weeksellaceae</taxon>
        <taxon>Weeksella</taxon>
    </lineage>
</organism>
<dbReference type="GO" id="GO:0006749">
    <property type="term" value="P:glutathione metabolic process"/>
    <property type="evidence" value="ECO:0007669"/>
    <property type="project" value="InterPro"/>
</dbReference>
<dbReference type="Pfam" id="PF00753">
    <property type="entry name" value="Lactamase_B"/>
    <property type="match status" value="1"/>
</dbReference>
<reference evidence="3 4" key="1">
    <citation type="journal article" date="2011" name="Stand. Genomic Sci.">
        <title>Complete genome sequence of Weeksella virosa type strain (9751).</title>
        <authorList>
            <person name="Lang E."/>
            <person name="Teshima H."/>
            <person name="Lucas S."/>
            <person name="Lapidus A."/>
            <person name="Hammon N."/>
            <person name="Deshpande S."/>
            <person name="Nolan M."/>
            <person name="Cheng J.F."/>
            <person name="Pitluck S."/>
            <person name="Liolios K."/>
            <person name="Pagani I."/>
            <person name="Mikhailova N."/>
            <person name="Ivanova N."/>
            <person name="Mavromatis K."/>
            <person name="Pati A."/>
            <person name="Tapia R."/>
            <person name="Han C."/>
            <person name="Goodwin L."/>
            <person name="Chen A."/>
            <person name="Palaniappan K."/>
            <person name="Land M."/>
            <person name="Hauser L."/>
            <person name="Chang Y.J."/>
            <person name="Jeffries C.D."/>
            <person name="Brambilla E.M."/>
            <person name="Kopitz M."/>
            <person name="Rohde M."/>
            <person name="Goker M."/>
            <person name="Tindall B.J."/>
            <person name="Detter J.C."/>
            <person name="Woyke T."/>
            <person name="Bristow J."/>
            <person name="Eisen J.A."/>
            <person name="Markowitz V."/>
            <person name="Hugenholtz P."/>
            <person name="Klenk H.P."/>
            <person name="Kyrpides N.C."/>
        </authorList>
    </citation>
    <scope>NUCLEOTIDE SEQUENCE [LARGE SCALE GENOMIC DNA]</scope>
    <source>
        <strain evidence="4">ATCC 43766 / DSM 16922 / JCM 21250 / NBRC 16016 / NCTC 11634 / CL345/78</strain>
    </source>
</reference>
<dbReference type="GO" id="GO:0050313">
    <property type="term" value="F:sulfur dioxygenase activity"/>
    <property type="evidence" value="ECO:0007669"/>
    <property type="project" value="InterPro"/>
</dbReference>
<evidence type="ECO:0000256" key="1">
    <source>
        <dbReference type="ARBA" id="ARBA00022723"/>
    </source>
</evidence>
<feature type="domain" description="Metallo-beta-lactamase" evidence="2">
    <location>
        <begin position="55"/>
        <end position="232"/>
    </location>
</feature>
<sequence>MELCFAKIKKKQVKMNSTTKLLKNKSFWLLIMIFHMQCIFSQVPFFERVYDETLSQASYVIADPDTKEAIVIDPKRDVDTYLTIAQKNNLKITKITETHIHADFLSGSRELQAATKAKLLLSNEGGKDWQYEFAHEPLKDGDVIKVGRYTLEVMHTPGHTPESLTFLLKGGKLQPIRAITGDFIFVGDVGRPDLLEKAAGQQGRQEEAAKQLFASIKRFSQLPDNTEIWPGHGAGSFCGKSLSNIPQSTLAEEKQTNEALKIKEEASFVRYILEGQPEPPSVFCSDETAK</sequence>
<dbReference type="PANTHER" id="PTHR43084">
    <property type="entry name" value="PERSULFIDE DIOXYGENASE ETHE1"/>
    <property type="match status" value="1"/>
</dbReference>
<accession>F0NYY4</accession>
<keyword evidence="4" id="KW-1185">Reference proteome</keyword>
<name>F0NYY4_WEEVC</name>
<reference evidence="4" key="2">
    <citation type="journal article" date="2011" name="Stand. Genomic Sci.">
        <title>Complete genome sequence of Weeksella virosa type strain (9751T).</title>
        <authorList>
            <person name="Lang E."/>
            <person name="Teshima H."/>
            <person name="Lucas S."/>
            <person name="Lapidus A."/>
            <person name="Hammon N."/>
            <person name="Deshpande S."/>
            <person name="Nolan M."/>
            <person name="Cheng J."/>
            <person name="Pitluck S."/>
            <person name="Liolios K."/>
            <person name="Pagani I."/>
            <person name="Mikhailova N."/>
            <person name="Ivanova N."/>
            <person name="Mavromatis K."/>
            <person name="Pati A."/>
            <person name="Tapia R."/>
            <person name="Han C."/>
            <person name="Goodwin L."/>
            <person name="Chen A."/>
            <person name="Palaniappan K."/>
            <person name="Land M."/>
            <person name="Hauser L."/>
            <person name="Chang Y."/>
            <person name="Jeffries C."/>
            <person name="Brambilla E."/>
            <person name="Kopitz M."/>
            <person name="Rohde M."/>
            <person name="Goker M."/>
            <person name="Tindall B."/>
            <person name="Detter J."/>
            <person name="Woyke T."/>
            <person name="Bristow J."/>
            <person name="Eisen J."/>
            <person name="Markowitz V."/>
            <person name="Hugenholtz P."/>
            <person name="Klenk H."/>
            <person name="Kyrpides N."/>
        </authorList>
    </citation>
    <scope>NUCLEOTIDE SEQUENCE [LARGE SCALE GENOMIC DNA]</scope>
    <source>
        <strain evidence="4">ATCC 43766 / DSM 16922 / JCM 21250 / NBRC 16016 / NCTC 11634 / CL345/78</strain>
    </source>
</reference>
<gene>
    <name evidence="3" type="ordered locus">Weevi_0467</name>
</gene>
<dbReference type="Gene3D" id="3.60.15.10">
    <property type="entry name" value="Ribonuclease Z/Hydroxyacylglutathione hydrolase-like"/>
    <property type="match status" value="1"/>
</dbReference>
<dbReference type="InterPro" id="IPR044528">
    <property type="entry name" value="POD-like_MBL-fold"/>
</dbReference>
<dbReference type="SUPFAM" id="SSF56281">
    <property type="entry name" value="Metallo-hydrolase/oxidoreductase"/>
    <property type="match status" value="1"/>
</dbReference>
<evidence type="ECO:0000259" key="2">
    <source>
        <dbReference type="SMART" id="SM00849"/>
    </source>
</evidence>
<proteinExistence type="predicted"/>
<dbReference type="InterPro" id="IPR001279">
    <property type="entry name" value="Metallo-B-lactamas"/>
</dbReference>
<evidence type="ECO:0000313" key="3">
    <source>
        <dbReference type="EMBL" id="ADX67186.1"/>
    </source>
</evidence>
<dbReference type="InterPro" id="IPR051682">
    <property type="entry name" value="Mito_Persulfide_Diox"/>
</dbReference>
<dbReference type="GO" id="GO:0070813">
    <property type="term" value="P:hydrogen sulfide metabolic process"/>
    <property type="evidence" value="ECO:0007669"/>
    <property type="project" value="TreeGrafter"/>
</dbReference>